<evidence type="ECO:0000256" key="4">
    <source>
        <dbReference type="ARBA" id="ARBA00022801"/>
    </source>
</evidence>
<reference evidence="9" key="1">
    <citation type="journal article" date="2015" name="Nature">
        <title>Complex archaea that bridge the gap between prokaryotes and eukaryotes.</title>
        <authorList>
            <person name="Spang A."/>
            <person name="Saw J.H."/>
            <person name="Jorgensen S.L."/>
            <person name="Zaremba-Niedzwiedzka K."/>
            <person name="Martijn J."/>
            <person name="Lind A.E."/>
            <person name="van Eijk R."/>
            <person name="Schleper C."/>
            <person name="Guy L."/>
            <person name="Ettema T.J."/>
        </authorList>
    </citation>
    <scope>NUCLEOTIDE SEQUENCE</scope>
</reference>
<dbReference type="InterPro" id="IPR006531">
    <property type="entry name" value="Gp5/Vgr_OB"/>
</dbReference>
<feature type="domain" description="Gp5/Type VI secretion system Vgr protein OB-fold" evidence="8">
    <location>
        <begin position="132"/>
        <end position="166"/>
    </location>
</feature>
<proteinExistence type="inferred from homology"/>
<keyword evidence="3" id="KW-0081">Bacteriolytic enzyme</keyword>
<feature type="region of interest" description="Disordered" evidence="7">
    <location>
        <begin position="181"/>
        <end position="283"/>
    </location>
</feature>
<dbReference type="GO" id="GO:0016998">
    <property type="term" value="P:cell wall macromolecule catabolic process"/>
    <property type="evidence" value="ECO:0007669"/>
    <property type="project" value="InterPro"/>
</dbReference>
<evidence type="ECO:0000256" key="2">
    <source>
        <dbReference type="ARBA" id="ARBA00022529"/>
    </source>
</evidence>
<evidence type="ECO:0000259" key="8">
    <source>
        <dbReference type="Pfam" id="PF04717"/>
    </source>
</evidence>
<dbReference type="GO" id="GO:0009253">
    <property type="term" value="P:peptidoglycan catabolic process"/>
    <property type="evidence" value="ECO:0007669"/>
    <property type="project" value="InterPro"/>
</dbReference>
<dbReference type="InterPro" id="IPR037026">
    <property type="entry name" value="Vgr_OB-fold_dom_sf"/>
</dbReference>
<gene>
    <name evidence="9" type="ORF">LCGC14_0554330</name>
</gene>
<dbReference type="Pfam" id="PF04717">
    <property type="entry name" value="Phage_base_V"/>
    <property type="match status" value="1"/>
</dbReference>
<dbReference type="CDD" id="cd00737">
    <property type="entry name" value="lyz_endolysin_autolysin"/>
    <property type="match status" value="1"/>
</dbReference>
<feature type="compositionally biased region" description="Basic and acidic residues" evidence="7">
    <location>
        <begin position="210"/>
        <end position="227"/>
    </location>
</feature>
<evidence type="ECO:0000256" key="3">
    <source>
        <dbReference type="ARBA" id="ARBA00022638"/>
    </source>
</evidence>
<dbReference type="PANTHER" id="PTHR38107">
    <property type="match status" value="1"/>
</dbReference>
<dbReference type="SUPFAM" id="SSF69349">
    <property type="entry name" value="Phage fibre proteins"/>
    <property type="match status" value="1"/>
</dbReference>
<dbReference type="PANTHER" id="PTHR38107:SF3">
    <property type="entry name" value="LYSOZYME RRRD-RELATED"/>
    <property type="match status" value="1"/>
</dbReference>
<dbReference type="GO" id="GO:0042742">
    <property type="term" value="P:defense response to bacterium"/>
    <property type="evidence" value="ECO:0007669"/>
    <property type="project" value="UniProtKB-KW"/>
</dbReference>
<dbReference type="InterPro" id="IPR023346">
    <property type="entry name" value="Lysozyme-like_dom_sf"/>
</dbReference>
<organism evidence="9">
    <name type="scientific">marine sediment metagenome</name>
    <dbReference type="NCBI Taxonomy" id="412755"/>
    <lineage>
        <taxon>unclassified sequences</taxon>
        <taxon>metagenomes</taxon>
        <taxon>ecological metagenomes</taxon>
    </lineage>
</organism>
<dbReference type="EMBL" id="LAZR01000771">
    <property type="protein sequence ID" value="KKN58213.1"/>
    <property type="molecule type" value="Genomic_DNA"/>
</dbReference>
<dbReference type="HAMAP" id="MF_04110">
    <property type="entry name" value="ENDOLYSIN_T4"/>
    <property type="match status" value="1"/>
</dbReference>
<comment type="caution">
    <text evidence="9">The sequence shown here is derived from an EMBL/GenBank/DDBJ whole genome shotgun (WGS) entry which is preliminary data.</text>
</comment>
<feature type="region of interest" description="Disordered" evidence="7">
    <location>
        <begin position="424"/>
        <end position="471"/>
    </location>
</feature>
<dbReference type="Gene3D" id="1.10.530.40">
    <property type="match status" value="1"/>
</dbReference>
<dbReference type="InterPro" id="IPR033907">
    <property type="entry name" value="Endolysin_autolysin"/>
</dbReference>
<dbReference type="InterPro" id="IPR034690">
    <property type="entry name" value="Endolysin_T4_type"/>
</dbReference>
<dbReference type="InterPro" id="IPR023347">
    <property type="entry name" value="Lysozyme_dom_sf"/>
</dbReference>
<dbReference type="GO" id="GO:0031640">
    <property type="term" value="P:killing of cells of another organism"/>
    <property type="evidence" value="ECO:0007669"/>
    <property type="project" value="UniProtKB-KW"/>
</dbReference>
<dbReference type="Gene3D" id="2.40.50.230">
    <property type="entry name" value="Gp5 N-terminal domain"/>
    <property type="match status" value="1"/>
</dbReference>
<accession>A0A0F9UX49</accession>
<dbReference type="SUPFAM" id="SSF69255">
    <property type="entry name" value="gp5 N-terminal domain-like"/>
    <property type="match status" value="1"/>
</dbReference>
<dbReference type="GO" id="GO:0003796">
    <property type="term" value="F:lysozyme activity"/>
    <property type="evidence" value="ECO:0007669"/>
    <property type="project" value="UniProtKB-EC"/>
</dbReference>
<name>A0A0F9UX49_9ZZZZ</name>
<evidence type="ECO:0000256" key="7">
    <source>
        <dbReference type="SAM" id="MobiDB-lite"/>
    </source>
</evidence>
<dbReference type="SUPFAM" id="SSF53955">
    <property type="entry name" value="Lysozyme-like"/>
    <property type="match status" value="1"/>
</dbReference>
<feature type="region of interest" description="Disordered" evidence="7">
    <location>
        <begin position="107"/>
        <end position="131"/>
    </location>
</feature>
<keyword evidence="4" id="KW-0378">Hydrolase</keyword>
<sequence>MAYPDFEYHETQRTAKLPKWYEKKPAIDTTLLTKIYLGIVRDARDPQRMGRILVWIPELSGESDKEENWVICSYCSPFAGASFFNFEFHKDPEKSSEGLGAIADIKARASSRTPQPDTIKKDPGPTDFSGRQSYGMWFTPPDVGNEVLIAFVNGDPNFGIWFGCLYQQDLNHMIPGVGQDTIHKGPDSDVMSNETGPVIETDLSVSANTKNKDNPDRRMFKPLRDGLKLQQGLDNDGARGQSTSSARRESPSQVFGILTPNGSQFVMDDGEPPSSDPQSPPVQPREFIRLRTKGGAQLLIDQTDGFVYAISRDGRTWLELSDKGDGNFDIYTSGNISIHAEKGDINLKAGLKDINIQAERDINIVAGKNIRMLAGQNFDTLVQGNISTESQAKISSKAAGDYAINSDSKIGITAVGNLREQASNVFMNSGPGPQSDAPSTPPSYQVASPSSPPEASDSGRWEPGAAYPEGSNIISRVPQHEPWIDHNVSTQGVNRKIVESPRDSSILSGASIFGQLIPNDIVLPDTTRLIGQRFNSADLPEYIQVANVLAGDLSPVASLGISQSGLDLIKKFEGSENRVYLDAVGLPTIGIGHLITEADRASGRFANGFITDAEVDELLREDLANVETAVRGCVNQPLTNNQYDALVSMAFNIGNTGFCNSTLVKRINEGNYQEVPNEMQRWDKARVGGTLQPLQGLTNRRVAEARLFAKNPAA</sequence>
<keyword evidence="6" id="KW-0326">Glycosidase</keyword>
<evidence type="ECO:0000256" key="1">
    <source>
        <dbReference type="ARBA" id="ARBA00000632"/>
    </source>
</evidence>
<dbReference type="InterPro" id="IPR002196">
    <property type="entry name" value="Glyco_hydro_24"/>
</dbReference>
<dbReference type="AlphaFoldDB" id="A0A0F9UX49"/>
<evidence type="ECO:0000313" key="9">
    <source>
        <dbReference type="EMBL" id="KKN58213.1"/>
    </source>
</evidence>
<protein>
    <recommendedName>
        <fullName evidence="8">Gp5/Type VI secretion system Vgr protein OB-fold domain-containing protein</fullName>
    </recommendedName>
</protein>
<feature type="compositionally biased region" description="Pro residues" evidence="7">
    <location>
        <begin position="274"/>
        <end position="283"/>
    </location>
</feature>
<evidence type="ECO:0000256" key="6">
    <source>
        <dbReference type="ARBA" id="ARBA00023295"/>
    </source>
</evidence>
<keyword evidence="5" id="KW-1035">Host cytoplasm</keyword>
<dbReference type="Pfam" id="PF00959">
    <property type="entry name" value="Phage_lysozyme"/>
    <property type="match status" value="1"/>
</dbReference>
<evidence type="ECO:0000256" key="5">
    <source>
        <dbReference type="ARBA" id="ARBA00023200"/>
    </source>
</evidence>
<feature type="compositionally biased region" description="Polar residues" evidence="7">
    <location>
        <begin position="436"/>
        <end position="447"/>
    </location>
</feature>
<dbReference type="InterPro" id="IPR051018">
    <property type="entry name" value="Bacteriophage_GH24"/>
</dbReference>
<keyword evidence="2" id="KW-0929">Antimicrobial</keyword>
<comment type="catalytic activity">
    <reaction evidence="1">
        <text>Hydrolysis of (1-&gt;4)-beta-linkages between N-acetylmuramic acid and N-acetyl-D-glucosamine residues in a peptidoglycan and between N-acetyl-D-glucosamine residues in chitodextrins.</text>
        <dbReference type="EC" id="3.2.1.17"/>
    </reaction>
</comment>